<evidence type="ECO:0000256" key="1">
    <source>
        <dbReference type="ARBA" id="ARBA00000085"/>
    </source>
</evidence>
<evidence type="ECO:0000256" key="2">
    <source>
        <dbReference type="ARBA" id="ARBA00012438"/>
    </source>
</evidence>
<dbReference type="InterPro" id="IPR005467">
    <property type="entry name" value="His_kinase_dom"/>
</dbReference>
<proteinExistence type="predicted"/>
<dbReference type="InterPro" id="IPR003594">
    <property type="entry name" value="HATPase_dom"/>
</dbReference>
<dbReference type="PROSITE" id="PS50109">
    <property type="entry name" value="HIS_KIN"/>
    <property type="match status" value="1"/>
</dbReference>
<sequence>MSSSKQVTSTIDFSSVLAAAVHDMKNSLFLLIQSIETLSDTLSPRDTKAREQVASVHYEASRLNTNLVQILSLYRAELESLPITVDESFLKDLVEDVIGSNALYVAQKNIDIVIDIEEDLSWYLDSELIYLLLNDVIINAMRYGTSKILVSAHVDDNDFMTLKIEDDGSGYPDEMLSKSHEDLCDFELSQGRTGLGLFFAKLIASAHSQGDRYGTIALSNGGCFGGSVFEVKIP</sequence>
<feature type="domain" description="Histidine kinase" evidence="4">
    <location>
        <begin position="19"/>
        <end position="234"/>
    </location>
</feature>
<dbReference type="PANTHER" id="PTHR43547:SF2">
    <property type="entry name" value="HYBRID SIGNAL TRANSDUCTION HISTIDINE KINASE C"/>
    <property type="match status" value="1"/>
</dbReference>
<dbReference type="EMBL" id="JWLW01000017">
    <property type="protein sequence ID" value="KHT52384.1"/>
    <property type="molecule type" value="Genomic_DNA"/>
</dbReference>
<dbReference type="SUPFAM" id="SSF55874">
    <property type="entry name" value="ATPase domain of HSP90 chaperone/DNA topoisomerase II/histidine kinase"/>
    <property type="match status" value="1"/>
</dbReference>
<dbReference type="RefSeq" id="WP_039220250.1">
    <property type="nucleotide sequence ID" value="NZ_JWLW01000017.1"/>
</dbReference>
<dbReference type="EC" id="2.7.13.3" evidence="2"/>
<dbReference type="Pfam" id="PF02518">
    <property type="entry name" value="HATPase_c"/>
    <property type="match status" value="1"/>
</dbReference>
<dbReference type="InterPro" id="IPR036890">
    <property type="entry name" value="HATPase_C_sf"/>
</dbReference>
<dbReference type="PRINTS" id="PR00344">
    <property type="entry name" value="BCTRLSENSOR"/>
</dbReference>
<dbReference type="Proteomes" id="UP000031197">
    <property type="component" value="Unassembled WGS sequence"/>
</dbReference>
<reference evidence="5 6" key="1">
    <citation type="submission" date="2014-12" db="EMBL/GenBank/DDBJ databases">
        <title>Genome sequencing of Alteromonas marina AD001.</title>
        <authorList>
            <person name="Adrian T.G.S."/>
            <person name="Chan K.G."/>
        </authorList>
    </citation>
    <scope>NUCLEOTIDE SEQUENCE [LARGE SCALE GENOMIC DNA]</scope>
    <source>
        <strain evidence="5 6">AD001</strain>
    </source>
</reference>
<protein>
    <recommendedName>
        <fullName evidence="2">histidine kinase</fullName>
        <ecNumber evidence="2">2.7.13.3</ecNumber>
    </recommendedName>
</protein>
<evidence type="ECO:0000313" key="5">
    <source>
        <dbReference type="EMBL" id="KHT52384.1"/>
    </source>
</evidence>
<dbReference type="AlphaFoldDB" id="A0A0B3XTT5"/>
<gene>
    <name evidence="5" type="ORF">RJ41_10430</name>
</gene>
<dbReference type="SUPFAM" id="SSF47384">
    <property type="entry name" value="Homodimeric domain of signal transducing histidine kinase"/>
    <property type="match status" value="1"/>
</dbReference>
<comment type="catalytic activity">
    <reaction evidence="1">
        <text>ATP + protein L-histidine = ADP + protein N-phospho-L-histidine.</text>
        <dbReference type="EC" id="2.7.13.3"/>
    </reaction>
</comment>
<dbReference type="InterPro" id="IPR036097">
    <property type="entry name" value="HisK_dim/P_sf"/>
</dbReference>
<dbReference type="GO" id="GO:0000155">
    <property type="term" value="F:phosphorelay sensor kinase activity"/>
    <property type="evidence" value="ECO:0007669"/>
    <property type="project" value="InterPro"/>
</dbReference>
<evidence type="ECO:0000256" key="3">
    <source>
        <dbReference type="ARBA" id="ARBA00022553"/>
    </source>
</evidence>
<keyword evidence="3" id="KW-0597">Phosphoprotein</keyword>
<evidence type="ECO:0000313" key="6">
    <source>
        <dbReference type="Proteomes" id="UP000031197"/>
    </source>
</evidence>
<organism evidence="5 6">
    <name type="scientific">Alteromonas marina</name>
    <dbReference type="NCBI Taxonomy" id="203795"/>
    <lineage>
        <taxon>Bacteria</taxon>
        <taxon>Pseudomonadati</taxon>
        <taxon>Pseudomonadota</taxon>
        <taxon>Gammaproteobacteria</taxon>
        <taxon>Alteromonadales</taxon>
        <taxon>Alteromonadaceae</taxon>
        <taxon>Alteromonas/Salinimonas group</taxon>
        <taxon>Alteromonas</taxon>
    </lineage>
</organism>
<accession>A0A0B3XTT5</accession>
<dbReference type="Gene3D" id="3.30.565.10">
    <property type="entry name" value="Histidine kinase-like ATPase, C-terminal domain"/>
    <property type="match status" value="1"/>
</dbReference>
<dbReference type="PANTHER" id="PTHR43547">
    <property type="entry name" value="TWO-COMPONENT HISTIDINE KINASE"/>
    <property type="match status" value="1"/>
</dbReference>
<comment type="caution">
    <text evidence="5">The sequence shown here is derived from an EMBL/GenBank/DDBJ whole genome shotgun (WGS) entry which is preliminary data.</text>
</comment>
<dbReference type="OrthoDB" id="9122109at2"/>
<dbReference type="InterPro" id="IPR004358">
    <property type="entry name" value="Sig_transdc_His_kin-like_C"/>
</dbReference>
<name>A0A0B3XTT5_9ALTE</name>
<keyword evidence="6" id="KW-1185">Reference proteome</keyword>
<evidence type="ECO:0000259" key="4">
    <source>
        <dbReference type="PROSITE" id="PS50109"/>
    </source>
</evidence>